<keyword evidence="13" id="KW-1185">Reference proteome</keyword>
<dbReference type="Pfam" id="PF17101">
    <property type="entry name" value="Stealth_CR1"/>
    <property type="match status" value="1"/>
</dbReference>
<dbReference type="InterPro" id="IPR047141">
    <property type="entry name" value="Stealth"/>
</dbReference>
<dbReference type="Pfam" id="PF17102">
    <property type="entry name" value="Stealth_CR3"/>
    <property type="match status" value="1"/>
</dbReference>
<evidence type="ECO:0000259" key="9">
    <source>
        <dbReference type="Pfam" id="PF17101"/>
    </source>
</evidence>
<dbReference type="InterPro" id="IPR031356">
    <property type="entry name" value="Stealth_CR4"/>
</dbReference>
<dbReference type="InterPro" id="IPR023828">
    <property type="entry name" value="Peptidase_S8_Ser-AS"/>
</dbReference>
<dbReference type="Gene3D" id="3.40.50.2000">
    <property type="entry name" value="Glycogen Phosphorylase B"/>
    <property type="match status" value="2"/>
</dbReference>
<dbReference type="RefSeq" id="WP_344635693.1">
    <property type="nucleotide sequence ID" value="NZ_BAAATR010000005.1"/>
</dbReference>
<feature type="domain" description="Stealth protein CR2 conserved region 2" evidence="8">
    <location>
        <begin position="674"/>
        <end position="778"/>
    </location>
</feature>
<dbReference type="PANTHER" id="PTHR24045">
    <property type="match status" value="1"/>
</dbReference>
<comment type="similarity">
    <text evidence="1">Belongs to the stealth family.</text>
</comment>
<dbReference type="InterPro" id="IPR031358">
    <property type="entry name" value="Stealth_CR1"/>
</dbReference>
<keyword evidence="6" id="KW-0270">Exopolysaccharide synthesis</keyword>
<dbReference type="Pfam" id="PF17103">
    <property type="entry name" value="Stealth_CR4"/>
    <property type="match status" value="1"/>
</dbReference>
<dbReference type="InterPro" id="IPR001296">
    <property type="entry name" value="Glyco_trans_1"/>
</dbReference>
<protein>
    <submittedName>
        <fullName evidence="12">Stealth conserved region 3 domain-containing protein</fullName>
    </submittedName>
</protein>
<evidence type="ECO:0000256" key="2">
    <source>
        <dbReference type="ARBA" id="ARBA00022670"/>
    </source>
</evidence>
<evidence type="ECO:0000256" key="1">
    <source>
        <dbReference type="ARBA" id="ARBA00007583"/>
    </source>
</evidence>
<dbReference type="EMBL" id="BAAATR010000005">
    <property type="protein sequence ID" value="GAA2237271.1"/>
    <property type="molecule type" value="Genomic_DNA"/>
</dbReference>
<keyword evidence="3" id="KW-0808">Transferase</keyword>
<dbReference type="InterPro" id="IPR021520">
    <property type="entry name" value="Stealth_CR2"/>
</dbReference>
<dbReference type="SUPFAM" id="SSF53756">
    <property type="entry name" value="UDP-Glycosyltransferase/glycogen phosphorylase"/>
    <property type="match status" value="1"/>
</dbReference>
<evidence type="ECO:0000256" key="4">
    <source>
        <dbReference type="ARBA" id="ARBA00022801"/>
    </source>
</evidence>
<keyword evidence="5" id="KW-0720">Serine protease</keyword>
<feature type="domain" description="Stealth protein CR3 conserved region 3" evidence="10">
    <location>
        <begin position="825"/>
        <end position="870"/>
    </location>
</feature>
<dbReference type="InterPro" id="IPR031357">
    <property type="entry name" value="Stealth_CR3"/>
</dbReference>
<gene>
    <name evidence="12" type="ORF">GCM10010430_17830</name>
</gene>
<dbReference type="PROSITE" id="PS00138">
    <property type="entry name" value="SUBTILASE_SER"/>
    <property type="match status" value="1"/>
</dbReference>
<dbReference type="Pfam" id="PF00534">
    <property type="entry name" value="Glycos_transf_1"/>
    <property type="match status" value="1"/>
</dbReference>
<reference evidence="13" key="1">
    <citation type="journal article" date="2019" name="Int. J. Syst. Evol. Microbiol.">
        <title>The Global Catalogue of Microorganisms (GCM) 10K type strain sequencing project: providing services to taxonomists for standard genome sequencing and annotation.</title>
        <authorList>
            <consortium name="The Broad Institute Genomics Platform"/>
            <consortium name="The Broad Institute Genome Sequencing Center for Infectious Disease"/>
            <person name="Wu L."/>
            <person name="Ma J."/>
        </authorList>
    </citation>
    <scope>NUCLEOTIDE SEQUENCE [LARGE SCALE GENOMIC DNA]</scope>
    <source>
        <strain evidence="13">JCM 7356</strain>
    </source>
</reference>
<organism evidence="12 13">
    <name type="scientific">Kitasatospora cystarginea</name>
    <dbReference type="NCBI Taxonomy" id="58350"/>
    <lineage>
        <taxon>Bacteria</taxon>
        <taxon>Bacillati</taxon>
        <taxon>Actinomycetota</taxon>
        <taxon>Actinomycetes</taxon>
        <taxon>Kitasatosporales</taxon>
        <taxon>Streptomycetaceae</taxon>
        <taxon>Kitasatospora</taxon>
    </lineage>
</organism>
<feature type="domain" description="Stealth protein CR1 conserved region 1" evidence="9">
    <location>
        <begin position="632"/>
        <end position="655"/>
    </location>
</feature>
<evidence type="ECO:0000256" key="5">
    <source>
        <dbReference type="ARBA" id="ARBA00022825"/>
    </source>
</evidence>
<keyword evidence="4" id="KW-0378">Hydrolase</keyword>
<evidence type="ECO:0000259" key="11">
    <source>
        <dbReference type="Pfam" id="PF17103"/>
    </source>
</evidence>
<feature type="domain" description="Stealth protein CR4 conserved region 4" evidence="11">
    <location>
        <begin position="901"/>
        <end position="952"/>
    </location>
</feature>
<proteinExistence type="inferred from homology"/>
<evidence type="ECO:0000313" key="13">
    <source>
        <dbReference type="Proteomes" id="UP001500305"/>
    </source>
</evidence>
<sequence length="956" mass="104255">MKITFLLTSADTMGGTERAILTAAEAVAELHQVEVLSVFKTRSSGFFSTGGKLKIRNLVDNTGPVPRPVKGADLDDAVYRRLAAQPSELVDPAWERSFNRLSDLEVERALRDTDSDILVASTPALLALMVRVAPPSAITVCQDHRVSELRGVSGAPLLRFAPHLDALIALSEPTRAWFAETFGEYAPKLTVLGNALPDGYRPASSLETRTITLAGRMVAEKQIDHAIHAFDRVAAKHPQWRLRVLGDGPLLRKMRELASTVGAADQIQLVGSTQHMLEEWAQASVCLLTSRVEALPLVLAEAQAAGVPVVAYDCPNGPGEIVTPDVNGLLVPADDIEGLAEALDRMMSEDDTRHAFGAASLKAAARWSAPEVAAQWSELFQGLIADRDSGRLVAARRRRRALAESARGALGTVGAEPSRAVGSIDKVGQKAHEVRIEAQSGGTVMRASGHICQIADDLSPFDVMQANLDLTVDLLDELGIPYVMTRTTALRHSLAVAVEYREKLLRAINERYKDAPVYASLLDARGGTKANVLAAILDQYLPAAGSMAALRLFRPVTTTAGTMRLTGVYGCTVAFTTPNKDDARLLDVPGGTVYGATLPAAALTATATLEIGDRSYPTIEAFTKTLPTDVDFPVDVVYTWVDGNDPAWRERKNKALVELGLAPSETDGSSDDARFRNREELRYSLRSLDMYAPWIRTIHLVTDDQVPHWLDTDHPRVKVVSHREIFGDTGKLPSFNSHAIESRLHRIEGLAEHFLYFNDDVFIGRALGPDAFFLGTGQAKCFQSPTTVDPMEVQEGDEFAFIAAKNNRALLEREFGRSLANTFLHTPHALRKSVLAELDERFPDEVARTAKAQLRSETDLAIASSLHHYYGMFTGTSVAAPISSGFVNVGLRVQHPKLARLLSLRPNDVFCINDYHNADVSAEEQADILSVFLPSYFPVPSQYEKGSVRNKRLARG</sequence>
<dbReference type="PANTHER" id="PTHR24045:SF0">
    <property type="entry name" value="N-ACETYLGLUCOSAMINE-1-PHOSPHOTRANSFERASE SUBUNITS ALPHA_BETA"/>
    <property type="match status" value="1"/>
</dbReference>
<evidence type="ECO:0000259" key="7">
    <source>
        <dbReference type="Pfam" id="PF00534"/>
    </source>
</evidence>
<evidence type="ECO:0000256" key="3">
    <source>
        <dbReference type="ARBA" id="ARBA00022679"/>
    </source>
</evidence>
<evidence type="ECO:0000259" key="10">
    <source>
        <dbReference type="Pfam" id="PF17102"/>
    </source>
</evidence>
<keyword evidence="2" id="KW-0645">Protease</keyword>
<evidence type="ECO:0000313" key="12">
    <source>
        <dbReference type="EMBL" id="GAA2237271.1"/>
    </source>
</evidence>
<dbReference type="Pfam" id="PF11380">
    <property type="entry name" value="Stealth_CR2"/>
    <property type="match status" value="1"/>
</dbReference>
<accession>A0ABP5QM15</accession>
<evidence type="ECO:0000256" key="6">
    <source>
        <dbReference type="ARBA" id="ARBA00023169"/>
    </source>
</evidence>
<evidence type="ECO:0000259" key="8">
    <source>
        <dbReference type="Pfam" id="PF11380"/>
    </source>
</evidence>
<name>A0ABP5QM15_9ACTN</name>
<comment type="caution">
    <text evidence="12">The sequence shown here is derived from an EMBL/GenBank/DDBJ whole genome shotgun (WGS) entry which is preliminary data.</text>
</comment>
<dbReference type="Proteomes" id="UP001500305">
    <property type="component" value="Unassembled WGS sequence"/>
</dbReference>
<feature type="domain" description="Glycosyl transferase family 1" evidence="7">
    <location>
        <begin position="207"/>
        <end position="360"/>
    </location>
</feature>